<dbReference type="RefSeq" id="WP_135965573.1">
    <property type="nucleotide sequence ID" value="NZ_SRXT01000009.1"/>
</dbReference>
<evidence type="ECO:0000259" key="2">
    <source>
        <dbReference type="Pfam" id="PF25164"/>
    </source>
</evidence>
<evidence type="ECO:0000256" key="1">
    <source>
        <dbReference type="SAM" id="Coils"/>
    </source>
</evidence>
<accession>A0A4S1X2M8</accession>
<organism evidence="3 4">
    <name type="scientific">Sphingomonas gei</name>
    <dbReference type="NCBI Taxonomy" id="1395960"/>
    <lineage>
        <taxon>Bacteria</taxon>
        <taxon>Pseudomonadati</taxon>
        <taxon>Pseudomonadota</taxon>
        <taxon>Alphaproteobacteria</taxon>
        <taxon>Sphingomonadales</taxon>
        <taxon>Sphingomonadaceae</taxon>
        <taxon>Sphingomonas</taxon>
    </lineage>
</organism>
<reference evidence="3 4" key="1">
    <citation type="submission" date="2019-04" db="EMBL/GenBank/DDBJ databases">
        <title>Sphingomonas psychrotolerans sp. nov., isolated from soil in the Tianshan Mountains, Xinjiang, China.</title>
        <authorList>
            <person name="Luo Y."/>
            <person name="Sheng H."/>
        </authorList>
    </citation>
    <scope>NUCLEOTIDE SEQUENCE [LARGE SCALE GENOMIC DNA]</scope>
    <source>
        <strain evidence="3 4">ZFGT-11</strain>
    </source>
</reference>
<keyword evidence="4" id="KW-1185">Reference proteome</keyword>
<gene>
    <name evidence="3" type="ORF">E5A73_19735</name>
</gene>
<protein>
    <recommendedName>
        <fullName evidence="2">Competence protein CoiA-like N-terminal domain-containing protein</fullName>
    </recommendedName>
</protein>
<name>A0A4S1X2M8_9SPHN</name>
<dbReference type="InterPro" id="IPR057253">
    <property type="entry name" value="CoiA-like_N"/>
</dbReference>
<dbReference type="Pfam" id="PF25164">
    <property type="entry name" value="CoiA_N"/>
    <property type="match status" value="1"/>
</dbReference>
<evidence type="ECO:0000313" key="4">
    <source>
        <dbReference type="Proteomes" id="UP000306147"/>
    </source>
</evidence>
<evidence type="ECO:0000313" key="3">
    <source>
        <dbReference type="EMBL" id="TGX49080.1"/>
    </source>
</evidence>
<sequence>MSDIDRHDLIPPSGARRRPCAAGRMAQPVGQTLLKVPFARCGDAIARHVSAVTDLTQGPFHCLDCSEVLTLRQPINKRRHFAHRPDSLCAGETALHRYAKELLAAAKTLTLPGLVLEAERVQQTVFAAGIYEFDAVLPEHKIGSFQPDALVLYQGFELAVEFLVYHAVDGEKRGKVRDHDISMVEIDLSGLKAGTMDGDALDAAILHTAPRQWIHHRKTAAAKRKLDAAVAKEKAERGARLKGHILRKRRASVPEDWKDEAMPAVRRTGLEALIGVEAEGGHWFTVPDRDWQAQALFEHVIKPSEQYSPGAKLKVKGDYPSERDLSSKLPDWMIRTDLAAYPAKRLAEAGFSKESYGSPHAAVWHYLAALTMKGQAVFWGREDECFYVEPKLQDLLHRRVELRWRVKKLLGAAQVEDTEAAYRDWAKTYRSTGMSPLQLIEAGGDGYRELLSRVAQLETMASGYFPKVIDDLCGLPLEAIRRRNQEAITAAEAEKAAALEKAASERQRSIRLQAGQMLEGDGAAWLAQKVAGTETSFEDYAREGDEALLRLERQLAQESDVRRMRIAAENHAARLRGKLSDAARRAFPSEQLAELFLNSGHPRLQGGRPVEHCLSEQDLCFIVSLMPKKR</sequence>
<keyword evidence="1" id="KW-0175">Coiled coil</keyword>
<dbReference type="AlphaFoldDB" id="A0A4S1X2M8"/>
<dbReference type="Proteomes" id="UP000306147">
    <property type="component" value="Unassembled WGS sequence"/>
</dbReference>
<dbReference type="EMBL" id="SRXT01000009">
    <property type="protein sequence ID" value="TGX49080.1"/>
    <property type="molecule type" value="Genomic_DNA"/>
</dbReference>
<comment type="caution">
    <text evidence="3">The sequence shown here is derived from an EMBL/GenBank/DDBJ whole genome shotgun (WGS) entry which is preliminary data.</text>
</comment>
<proteinExistence type="predicted"/>
<feature type="coiled-coil region" evidence="1">
    <location>
        <begin position="481"/>
        <end position="508"/>
    </location>
</feature>
<dbReference type="OrthoDB" id="9134102at2"/>
<feature type="domain" description="Competence protein CoiA-like N-terminal" evidence="2">
    <location>
        <begin position="55"/>
        <end position="90"/>
    </location>
</feature>